<dbReference type="GO" id="GO:0005886">
    <property type="term" value="C:plasma membrane"/>
    <property type="evidence" value="ECO:0007669"/>
    <property type="project" value="UniProtKB-SubCell"/>
</dbReference>
<dbReference type="OrthoDB" id="5967130at2759"/>
<sequence length="314" mass="35200">MEPTDTENMTMVTEFIILGLSDNPKLQVPLFLVFLLNYLITLLGNLVIITLICADPRLHTPMYFFLSNLSVTDICYTSVIIPKLLGIFLLGFNTISYAGCLAQLYFFMGFASLEIFLLTVMAYDRYVAICHPLRYSLIMNWRVCILMVVTSWIIAFLNSSPTTAFVSLLSFCGSNKIDHFFCDLTPLLKLSSTDTASTQVVILIETTLVSLIPFLLTIISYIYIISAILRIRSKEGRYKAFSTCSSHLTVVSVFYVSVFSVYLTPASVSSLGLGKILSVLYTTVTPMLNPIIYSLRNQEVKNALKKLLEKLLAQ</sequence>
<name>A0A6P8PZL0_GEOSA</name>
<dbReference type="Proteomes" id="UP000515159">
    <property type="component" value="Chromosome 16"/>
</dbReference>
<evidence type="ECO:0000259" key="13">
    <source>
        <dbReference type="PROSITE" id="PS50262"/>
    </source>
</evidence>
<evidence type="ECO:0000256" key="5">
    <source>
        <dbReference type="ARBA" id="ARBA00022725"/>
    </source>
</evidence>
<dbReference type="PANTHER" id="PTHR26452">
    <property type="entry name" value="OLFACTORY RECEPTOR"/>
    <property type="match status" value="1"/>
</dbReference>
<dbReference type="InParanoid" id="A0A6P8PZL0"/>
<dbReference type="GeneID" id="117350361"/>
<dbReference type="PROSITE" id="PS50262">
    <property type="entry name" value="G_PROTEIN_RECEP_F1_2"/>
    <property type="match status" value="1"/>
</dbReference>
<gene>
    <name evidence="15" type="primary">LOC117350361</name>
</gene>
<keyword evidence="7 11" id="KW-0297">G-protein coupled receptor</keyword>
<keyword evidence="14" id="KW-1185">Reference proteome</keyword>
<evidence type="ECO:0000256" key="9">
    <source>
        <dbReference type="ARBA" id="ARBA00023170"/>
    </source>
</evidence>
<keyword evidence="5 12" id="KW-0552">Olfaction</keyword>
<keyword evidence="2 12" id="KW-1003">Cell membrane</keyword>
<organism evidence="14 15">
    <name type="scientific">Geotrypetes seraphini</name>
    <name type="common">Gaboon caecilian</name>
    <name type="synonym">Caecilia seraphini</name>
    <dbReference type="NCBI Taxonomy" id="260995"/>
    <lineage>
        <taxon>Eukaryota</taxon>
        <taxon>Metazoa</taxon>
        <taxon>Chordata</taxon>
        <taxon>Craniata</taxon>
        <taxon>Vertebrata</taxon>
        <taxon>Euteleostomi</taxon>
        <taxon>Amphibia</taxon>
        <taxon>Gymnophiona</taxon>
        <taxon>Geotrypetes</taxon>
    </lineage>
</organism>
<keyword evidence="3 12" id="KW-0716">Sensory transduction</keyword>
<accession>A0A6P8PZL0</accession>
<evidence type="ECO:0000256" key="4">
    <source>
        <dbReference type="ARBA" id="ARBA00022692"/>
    </source>
</evidence>
<keyword evidence="6 12" id="KW-1133">Transmembrane helix</keyword>
<dbReference type="Pfam" id="PF13853">
    <property type="entry name" value="7tm_4"/>
    <property type="match status" value="1"/>
</dbReference>
<keyword evidence="4 11" id="KW-0812">Transmembrane</keyword>
<evidence type="ECO:0000256" key="3">
    <source>
        <dbReference type="ARBA" id="ARBA00022606"/>
    </source>
</evidence>
<feature type="transmembrane region" description="Helical" evidence="12">
    <location>
        <begin position="104"/>
        <end position="123"/>
    </location>
</feature>
<comment type="subcellular location">
    <subcellularLocation>
        <location evidence="1 12">Cell membrane</location>
        <topology evidence="1 12">Multi-pass membrane protein</topology>
    </subcellularLocation>
</comment>
<feature type="transmembrane region" description="Helical" evidence="12">
    <location>
        <begin position="135"/>
        <end position="157"/>
    </location>
</feature>
<dbReference type="AlphaFoldDB" id="A0A6P8PZL0"/>
<comment type="similarity">
    <text evidence="11">Belongs to the G-protein coupled receptor 1 family.</text>
</comment>
<feature type="transmembrane region" description="Helical" evidence="12">
    <location>
        <begin position="74"/>
        <end position="98"/>
    </location>
</feature>
<dbReference type="KEGG" id="gsh:117350361"/>
<keyword evidence="10 11" id="KW-0807">Transducer</keyword>
<feature type="transmembrane region" description="Helical" evidence="12">
    <location>
        <begin position="276"/>
        <end position="295"/>
    </location>
</feature>
<evidence type="ECO:0000256" key="6">
    <source>
        <dbReference type="ARBA" id="ARBA00022989"/>
    </source>
</evidence>
<evidence type="ECO:0000256" key="2">
    <source>
        <dbReference type="ARBA" id="ARBA00022475"/>
    </source>
</evidence>
<evidence type="ECO:0000256" key="11">
    <source>
        <dbReference type="RuleBase" id="RU000688"/>
    </source>
</evidence>
<keyword evidence="8 12" id="KW-0472">Membrane</keyword>
<feature type="transmembrane region" description="Helical" evidence="12">
    <location>
        <begin position="30"/>
        <end position="53"/>
    </location>
</feature>
<evidence type="ECO:0000256" key="7">
    <source>
        <dbReference type="ARBA" id="ARBA00023040"/>
    </source>
</evidence>
<dbReference type="RefSeq" id="XP_033780521.1">
    <property type="nucleotide sequence ID" value="XM_033924630.1"/>
</dbReference>
<dbReference type="InterPro" id="IPR000725">
    <property type="entry name" value="Olfact_rcpt"/>
</dbReference>
<evidence type="ECO:0000313" key="15">
    <source>
        <dbReference type="RefSeq" id="XP_033780521.1"/>
    </source>
</evidence>
<keyword evidence="9 11" id="KW-0675">Receptor</keyword>
<dbReference type="Gene3D" id="1.20.1070.10">
    <property type="entry name" value="Rhodopsin 7-helix transmembrane proteins"/>
    <property type="match status" value="1"/>
</dbReference>
<feature type="domain" description="G-protein coupled receptors family 1 profile" evidence="13">
    <location>
        <begin position="44"/>
        <end position="293"/>
    </location>
</feature>
<dbReference type="GO" id="GO:0004984">
    <property type="term" value="F:olfactory receptor activity"/>
    <property type="evidence" value="ECO:0007669"/>
    <property type="project" value="InterPro"/>
</dbReference>
<dbReference type="CDD" id="cd13954">
    <property type="entry name" value="7tmA_OR"/>
    <property type="match status" value="1"/>
</dbReference>
<dbReference type="SUPFAM" id="SSF81321">
    <property type="entry name" value="Family A G protein-coupled receptor-like"/>
    <property type="match status" value="1"/>
</dbReference>
<feature type="transmembrane region" description="Helical" evidence="12">
    <location>
        <begin position="245"/>
        <end position="264"/>
    </location>
</feature>
<reference evidence="15" key="1">
    <citation type="submission" date="2025-08" db="UniProtKB">
        <authorList>
            <consortium name="RefSeq"/>
        </authorList>
    </citation>
    <scope>IDENTIFICATION</scope>
</reference>
<dbReference type="FunFam" id="1.20.1070.10:FF:000001">
    <property type="entry name" value="Olfactory receptor"/>
    <property type="match status" value="1"/>
</dbReference>
<evidence type="ECO:0000256" key="10">
    <source>
        <dbReference type="ARBA" id="ARBA00023224"/>
    </source>
</evidence>
<proteinExistence type="inferred from homology"/>
<evidence type="ECO:0000256" key="1">
    <source>
        <dbReference type="ARBA" id="ARBA00004651"/>
    </source>
</evidence>
<feature type="transmembrane region" description="Helical" evidence="12">
    <location>
        <begin position="200"/>
        <end position="224"/>
    </location>
</feature>
<evidence type="ECO:0000256" key="8">
    <source>
        <dbReference type="ARBA" id="ARBA00023136"/>
    </source>
</evidence>
<dbReference type="GO" id="GO:0004930">
    <property type="term" value="F:G protein-coupled receptor activity"/>
    <property type="evidence" value="ECO:0007669"/>
    <property type="project" value="UniProtKB-KW"/>
</dbReference>
<dbReference type="PRINTS" id="PR00237">
    <property type="entry name" value="GPCRRHODOPSN"/>
</dbReference>
<dbReference type="InterPro" id="IPR017452">
    <property type="entry name" value="GPCR_Rhodpsn_7TM"/>
</dbReference>
<protein>
    <recommendedName>
        <fullName evidence="12">Olfactory receptor</fullName>
    </recommendedName>
</protein>
<dbReference type="PRINTS" id="PR00245">
    <property type="entry name" value="OLFACTORYR"/>
</dbReference>
<evidence type="ECO:0000256" key="12">
    <source>
        <dbReference type="RuleBase" id="RU363047"/>
    </source>
</evidence>
<evidence type="ECO:0000313" key="14">
    <source>
        <dbReference type="Proteomes" id="UP000515159"/>
    </source>
</evidence>
<dbReference type="PROSITE" id="PS00237">
    <property type="entry name" value="G_PROTEIN_RECEP_F1_1"/>
    <property type="match status" value="1"/>
</dbReference>
<dbReference type="InterPro" id="IPR050516">
    <property type="entry name" value="Olfactory_GPCR"/>
</dbReference>
<dbReference type="InterPro" id="IPR000276">
    <property type="entry name" value="GPCR_Rhodpsn"/>
</dbReference>